<evidence type="ECO:0000256" key="1">
    <source>
        <dbReference type="ARBA" id="ARBA00009913"/>
    </source>
</evidence>
<dbReference type="FunFam" id="3.40.50.1390:FF:000001">
    <property type="entry name" value="DNA recombinase"/>
    <property type="match status" value="1"/>
</dbReference>
<dbReference type="InterPro" id="IPR009057">
    <property type="entry name" value="Homeodomain-like_sf"/>
</dbReference>
<dbReference type="CDD" id="cd03768">
    <property type="entry name" value="SR_ResInv"/>
    <property type="match status" value="1"/>
</dbReference>
<reference evidence="7 8" key="1">
    <citation type="submission" date="2017-04" db="EMBL/GenBank/DDBJ databases">
        <title>Comparative genome analysis of Subtercola boreus.</title>
        <authorList>
            <person name="Cho Y.-J."/>
            <person name="Cho A."/>
            <person name="Kim O.-S."/>
            <person name="Lee J.-I."/>
        </authorList>
    </citation>
    <scope>NUCLEOTIDE SEQUENCE [LARGE SCALE GENOMIC DNA]</scope>
    <source>
        <strain evidence="7 8">K300</strain>
    </source>
</reference>
<keyword evidence="4" id="KW-0233">DNA recombination</keyword>
<dbReference type="AlphaFoldDB" id="A0A3E0VE62"/>
<protein>
    <submittedName>
        <fullName evidence="7">Invertase</fullName>
    </submittedName>
</protein>
<organism evidence="7 8">
    <name type="scientific">Subtercola boreus</name>
    <dbReference type="NCBI Taxonomy" id="120213"/>
    <lineage>
        <taxon>Bacteria</taxon>
        <taxon>Bacillati</taxon>
        <taxon>Actinomycetota</taxon>
        <taxon>Actinomycetes</taxon>
        <taxon>Micrococcales</taxon>
        <taxon>Microbacteriaceae</taxon>
        <taxon>Subtercola</taxon>
    </lineage>
</organism>
<dbReference type="RefSeq" id="WP_116413364.1">
    <property type="nucleotide sequence ID" value="NZ_NBWZ01000001.1"/>
</dbReference>
<evidence type="ECO:0000256" key="4">
    <source>
        <dbReference type="ARBA" id="ARBA00023172"/>
    </source>
</evidence>
<keyword evidence="2" id="KW-0229">DNA integration</keyword>
<gene>
    <name evidence="7" type="ORF">B7R54_00990</name>
</gene>
<dbReference type="PANTHER" id="PTHR30461">
    <property type="entry name" value="DNA-INVERTASE FROM LAMBDOID PROPHAGE"/>
    <property type="match status" value="1"/>
</dbReference>
<dbReference type="GO" id="GO:0000150">
    <property type="term" value="F:DNA strand exchange activity"/>
    <property type="evidence" value="ECO:0007669"/>
    <property type="project" value="InterPro"/>
</dbReference>
<dbReference type="InterPro" id="IPR006119">
    <property type="entry name" value="Resolv_N"/>
</dbReference>
<comment type="similarity">
    <text evidence="1">Belongs to the site-specific recombinase resolvase family.</text>
</comment>
<dbReference type="PROSITE" id="PS00398">
    <property type="entry name" value="RECOMBINASES_2"/>
    <property type="match status" value="1"/>
</dbReference>
<evidence type="ECO:0000256" key="3">
    <source>
        <dbReference type="ARBA" id="ARBA00023125"/>
    </source>
</evidence>
<dbReference type="Gene3D" id="3.40.50.1390">
    <property type="entry name" value="Resolvase, N-terminal catalytic domain"/>
    <property type="match status" value="1"/>
</dbReference>
<sequence>MTIIAYSRVSTADQNPQLQLDALKIGGAEKFFTDHGVSGTLASRPELDKCLDYLRAGDTLLVWKLDRLGRNTRHTLALLDDLAEREINFRSLTEGIDTSGAMGRAMITVIAAFAQLERDTLIERTKAGLAVARESGRTGGRPLAMDEKKLKLAQKLYDSGDHTKAEIAQIIGVGVATIYRHLGPARVR</sequence>
<evidence type="ECO:0000313" key="7">
    <source>
        <dbReference type="EMBL" id="RFA07945.1"/>
    </source>
</evidence>
<feature type="domain" description="Resolvase/invertase-type recombinase catalytic" evidence="6">
    <location>
        <begin position="2"/>
        <end position="136"/>
    </location>
</feature>
<feature type="active site" description="O-(5'-phospho-DNA)-serine intermediate" evidence="5">
    <location>
        <position position="10"/>
    </location>
</feature>
<dbReference type="InterPro" id="IPR006120">
    <property type="entry name" value="Resolvase_HTH_dom"/>
</dbReference>
<dbReference type="PANTHER" id="PTHR30461:SF2">
    <property type="entry name" value="SERINE RECOMBINASE PINE-RELATED"/>
    <property type="match status" value="1"/>
</dbReference>
<dbReference type="SUPFAM" id="SSF53041">
    <property type="entry name" value="Resolvase-like"/>
    <property type="match status" value="1"/>
</dbReference>
<evidence type="ECO:0000259" key="6">
    <source>
        <dbReference type="PROSITE" id="PS51736"/>
    </source>
</evidence>
<evidence type="ECO:0000256" key="2">
    <source>
        <dbReference type="ARBA" id="ARBA00022908"/>
    </source>
</evidence>
<dbReference type="Pfam" id="PF00239">
    <property type="entry name" value="Resolvase"/>
    <property type="match status" value="1"/>
</dbReference>
<evidence type="ECO:0000256" key="5">
    <source>
        <dbReference type="PIRSR" id="PIRSR606118-50"/>
    </source>
</evidence>
<dbReference type="Pfam" id="PF02796">
    <property type="entry name" value="HTH_7"/>
    <property type="match status" value="1"/>
</dbReference>
<dbReference type="EMBL" id="NBWZ01000001">
    <property type="protein sequence ID" value="RFA07945.1"/>
    <property type="molecule type" value="Genomic_DNA"/>
</dbReference>
<dbReference type="SMART" id="SM00857">
    <property type="entry name" value="Resolvase"/>
    <property type="match status" value="1"/>
</dbReference>
<dbReference type="InterPro" id="IPR050639">
    <property type="entry name" value="SSR_resolvase"/>
</dbReference>
<proteinExistence type="inferred from homology"/>
<dbReference type="InterPro" id="IPR006118">
    <property type="entry name" value="Recombinase_CS"/>
</dbReference>
<dbReference type="InterPro" id="IPR036162">
    <property type="entry name" value="Resolvase-like_N_sf"/>
</dbReference>
<dbReference type="GO" id="GO:0015074">
    <property type="term" value="P:DNA integration"/>
    <property type="evidence" value="ECO:0007669"/>
    <property type="project" value="UniProtKB-KW"/>
</dbReference>
<dbReference type="GO" id="GO:0003677">
    <property type="term" value="F:DNA binding"/>
    <property type="evidence" value="ECO:0007669"/>
    <property type="project" value="UniProtKB-KW"/>
</dbReference>
<evidence type="ECO:0000313" key="8">
    <source>
        <dbReference type="Proteomes" id="UP000256486"/>
    </source>
</evidence>
<name>A0A3E0VE62_9MICO</name>
<dbReference type="SUPFAM" id="SSF46689">
    <property type="entry name" value="Homeodomain-like"/>
    <property type="match status" value="1"/>
</dbReference>
<accession>A0A3E0VE62</accession>
<dbReference type="Gene3D" id="1.10.10.60">
    <property type="entry name" value="Homeodomain-like"/>
    <property type="match status" value="1"/>
</dbReference>
<dbReference type="OrthoDB" id="128993at2"/>
<dbReference type="PROSITE" id="PS51736">
    <property type="entry name" value="RECOMBINASES_3"/>
    <property type="match status" value="1"/>
</dbReference>
<dbReference type="CDD" id="cd00569">
    <property type="entry name" value="HTH_Hin_like"/>
    <property type="match status" value="1"/>
</dbReference>
<comment type="caution">
    <text evidence="7">The sequence shown here is derived from an EMBL/GenBank/DDBJ whole genome shotgun (WGS) entry which is preliminary data.</text>
</comment>
<dbReference type="Proteomes" id="UP000256486">
    <property type="component" value="Unassembled WGS sequence"/>
</dbReference>
<keyword evidence="3" id="KW-0238">DNA-binding</keyword>
<keyword evidence="8" id="KW-1185">Reference proteome</keyword>